<dbReference type="EMBL" id="JBHFEH010000042">
    <property type="protein sequence ID" value="KAL2050808.1"/>
    <property type="molecule type" value="Genomic_DNA"/>
</dbReference>
<keyword evidence="2" id="KW-1185">Reference proteome</keyword>
<gene>
    <name evidence="1" type="ORF">ABVK25_008869</name>
</gene>
<organism evidence="1 2">
    <name type="scientific">Lepraria finkii</name>
    <dbReference type="NCBI Taxonomy" id="1340010"/>
    <lineage>
        <taxon>Eukaryota</taxon>
        <taxon>Fungi</taxon>
        <taxon>Dikarya</taxon>
        <taxon>Ascomycota</taxon>
        <taxon>Pezizomycotina</taxon>
        <taxon>Lecanoromycetes</taxon>
        <taxon>OSLEUM clade</taxon>
        <taxon>Lecanoromycetidae</taxon>
        <taxon>Lecanorales</taxon>
        <taxon>Lecanorineae</taxon>
        <taxon>Stereocaulaceae</taxon>
        <taxon>Lepraria</taxon>
    </lineage>
</organism>
<evidence type="ECO:0000313" key="2">
    <source>
        <dbReference type="Proteomes" id="UP001590951"/>
    </source>
</evidence>
<accession>A0ABR4B065</accession>
<reference evidence="1 2" key="1">
    <citation type="submission" date="2024-09" db="EMBL/GenBank/DDBJ databases">
        <title>Rethinking Asexuality: The Enigmatic Case of Functional Sexual Genes in Lepraria (Stereocaulaceae).</title>
        <authorList>
            <person name="Doellman M."/>
            <person name="Sun Y."/>
            <person name="Barcenas-Pena A."/>
            <person name="Lumbsch H.T."/>
            <person name="Grewe F."/>
        </authorList>
    </citation>
    <scope>NUCLEOTIDE SEQUENCE [LARGE SCALE GENOMIC DNA]</scope>
    <source>
        <strain evidence="1 2">Grewe 0041</strain>
    </source>
</reference>
<dbReference type="Proteomes" id="UP001590951">
    <property type="component" value="Unassembled WGS sequence"/>
</dbReference>
<sequence>MLGDYPGFIIHEKTPQDIAAYVRSTLNTQITRRHNEQKREVELPAMEIVKKVSGVFVWVKLVVDDLALEGSWMATQYRNFAVDLPLSLTISKLYTPESDRN</sequence>
<evidence type="ECO:0000313" key="1">
    <source>
        <dbReference type="EMBL" id="KAL2050808.1"/>
    </source>
</evidence>
<protein>
    <submittedName>
        <fullName evidence="1">Uncharacterized protein</fullName>
    </submittedName>
</protein>
<proteinExistence type="predicted"/>
<name>A0ABR4B065_9LECA</name>
<comment type="caution">
    <text evidence="1">The sequence shown here is derived from an EMBL/GenBank/DDBJ whole genome shotgun (WGS) entry which is preliminary data.</text>
</comment>